<dbReference type="RefSeq" id="WP_128921857.1">
    <property type="nucleotide sequence ID" value="NZ_LBJC01000033.1"/>
</dbReference>
<keyword evidence="2" id="KW-1185">Reference proteome</keyword>
<proteinExistence type="predicted"/>
<name>A0A4Q0RUK7_9BRAD</name>
<reference evidence="1 2" key="1">
    <citation type="submission" date="2015-04" db="EMBL/GenBank/DDBJ databases">
        <title>Comparative genomics of rhizobia nodulating Arachis hypogaea in China.</title>
        <authorList>
            <person name="Li Y."/>
        </authorList>
    </citation>
    <scope>NUCLEOTIDE SEQUENCE [LARGE SCALE GENOMIC DNA]</scope>
    <source>
        <strain evidence="1 2">CCBAU 51757</strain>
    </source>
</reference>
<organism evidence="1 2">
    <name type="scientific">Bradyrhizobium nanningense</name>
    <dbReference type="NCBI Taxonomy" id="1325118"/>
    <lineage>
        <taxon>Bacteria</taxon>
        <taxon>Pseudomonadati</taxon>
        <taxon>Pseudomonadota</taxon>
        <taxon>Alphaproteobacteria</taxon>
        <taxon>Hyphomicrobiales</taxon>
        <taxon>Nitrobacteraceae</taxon>
        <taxon>Bradyrhizobium</taxon>
    </lineage>
</organism>
<dbReference type="EMBL" id="LBJQ01000091">
    <property type="protein sequence ID" value="RXH23302.1"/>
    <property type="molecule type" value="Genomic_DNA"/>
</dbReference>
<evidence type="ECO:0000313" key="2">
    <source>
        <dbReference type="Proteomes" id="UP000289546"/>
    </source>
</evidence>
<evidence type="ECO:0000313" key="1">
    <source>
        <dbReference type="EMBL" id="RXH23302.1"/>
    </source>
</evidence>
<accession>A0A4Q0RUK7</accession>
<sequence>MKSTRFETSTFANGAAFARHAPEERRYREAVQAFSSDASPAAISSAIAAARRYGFRLTKADVREAAVAGLRDRLLALPGYTEADVRWHAARRGRRERHLYA</sequence>
<comment type="caution">
    <text evidence="1">The sequence shown here is derived from an EMBL/GenBank/DDBJ whole genome shotgun (WGS) entry which is preliminary data.</text>
</comment>
<dbReference type="Proteomes" id="UP000289546">
    <property type="component" value="Unassembled WGS sequence"/>
</dbReference>
<protein>
    <submittedName>
        <fullName evidence="1">Uncharacterized protein</fullName>
    </submittedName>
</protein>
<dbReference type="AlphaFoldDB" id="A0A4Q0RUK7"/>
<gene>
    <name evidence="1" type="ORF">XH99_31820</name>
</gene>